<accession>A0A0A9B7Y5</accession>
<evidence type="ECO:0000313" key="1">
    <source>
        <dbReference type="EMBL" id="JAD58278.1"/>
    </source>
</evidence>
<reference evidence="1" key="2">
    <citation type="journal article" date="2015" name="Data Brief">
        <title>Shoot transcriptome of the giant reed, Arundo donax.</title>
        <authorList>
            <person name="Barrero R.A."/>
            <person name="Guerrero F.D."/>
            <person name="Moolhuijzen P."/>
            <person name="Goolsby J.A."/>
            <person name="Tidwell J."/>
            <person name="Bellgard S.E."/>
            <person name="Bellgard M.I."/>
        </authorList>
    </citation>
    <scope>NUCLEOTIDE SEQUENCE</scope>
    <source>
        <tissue evidence="1">Shoot tissue taken approximately 20 cm above the soil surface</tissue>
    </source>
</reference>
<protein>
    <submittedName>
        <fullName evidence="1">Uncharacterized protein</fullName>
    </submittedName>
</protein>
<organism evidence="1">
    <name type="scientific">Arundo donax</name>
    <name type="common">Giant reed</name>
    <name type="synonym">Donax arundinaceus</name>
    <dbReference type="NCBI Taxonomy" id="35708"/>
    <lineage>
        <taxon>Eukaryota</taxon>
        <taxon>Viridiplantae</taxon>
        <taxon>Streptophyta</taxon>
        <taxon>Embryophyta</taxon>
        <taxon>Tracheophyta</taxon>
        <taxon>Spermatophyta</taxon>
        <taxon>Magnoliopsida</taxon>
        <taxon>Liliopsida</taxon>
        <taxon>Poales</taxon>
        <taxon>Poaceae</taxon>
        <taxon>PACMAD clade</taxon>
        <taxon>Arundinoideae</taxon>
        <taxon>Arundineae</taxon>
        <taxon>Arundo</taxon>
    </lineage>
</organism>
<name>A0A0A9B7Y5_ARUDO</name>
<proteinExistence type="predicted"/>
<dbReference type="AlphaFoldDB" id="A0A0A9B7Y5"/>
<sequence>MIHDNYEHSRSIQIKRLYEITEYGVAGCMRKVTILLVCTQRDPN</sequence>
<dbReference type="EMBL" id="GBRH01239617">
    <property type="protein sequence ID" value="JAD58278.1"/>
    <property type="molecule type" value="Transcribed_RNA"/>
</dbReference>
<reference evidence="1" key="1">
    <citation type="submission" date="2014-09" db="EMBL/GenBank/DDBJ databases">
        <authorList>
            <person name="Magalhaes I.L.F."/>
            <person name="Oliveira U."/>
            <person name="Santos F.R."/>
            <person name="Vidigal T.H.D.A."/>
            <person name="Brescovit A.D."/>
            <person name="Santos A.J."/>
        </authorList>
    </citation>
    <scope>NUCLEOTIDE SEQUENCE</scope>
    <source>
        <tissue evidence="1">Shoot tissue taken approximately 20 cm above the soil surface</tissue>
    </source>
</reference>